<keyword evidence="4" id="KW-0949">S-adenosyl-L-methionine</keyword>
<dbReference type="InterPro" id="IPR021745">
    <property type="entry name" value="CbiG_mid"/>
</dbReference>
<feature type="domain" description="Tetrapyrrole methylase" evidence="5">
    <location>
        <begin position="404"/>
        <end position="607"/>
    </location>
</feature>
<proteinExistence type="inferred from homology"/>
<dbReference type="InterPro" id="IPR052553">
    <property type="entry name" value="CbiG_hydrolase"/>
</dbReference>
<dbReference type="InterPro" id="IPR014777">
    <property type="entry name" value="4pyrrole_Mease_sub1"/>
</dbReference>
<dbReference type="GO" id="GO:0046026">
    <property type="term" value="F:precorrin-4 C11-methyltransferase activity"/>
    <property type="evidence" value="ECO:0007669"/>
    <property type="project" value="InterPro"/>
</dbReference>
<feature type="domain" description="Cobalamin biosynthesis central region" evidence="8">
    <location>
        <begin position="191"/>
        <end position="266"/>
    </location>
</feature>
<evidence type="ECO:0000259" key="7">
    <source>
        <dbReference type="Pfam" id="PF11760"/>
    </source>
</evidence>
<evidence type="ECO:0000256" key="1">
    <source>
        <dbReference type="ARBA" id="ARBA00005879"/>
    </source>
</evidence>
<dbReference type="Pfam" id="PF11761">
    <property type="entry name" value="CbiG_mid"/>
    <property type="match status" value="1"/>
</dbReference>
<evidence type="ECO:0000256" key="3">
    <source>
        <dbReference type="ARBA" id="ARBA00022679"/>
    </source>
</evidence>
<dbReference type="SUPFAM" id="SSF53790">
    <property type="entry name" value="Tetrapyrrole methylase"/>
    <property type="match status" value="1"/>
</dbReference>
<dbReference type="PATRIC" id="fig|1410950.3.peg.2473"/>
<reference evidence="9 10" key="1">
    <citation type="submission" date="2013-11" db="EMBL/GenBank/DDBJ databases">
        <title>Single cell genomics of uncultured Tannerella BU063 (oral taxon 286).</title>
        <authorList>
            <person name="Beall C.J."/>
            <person name="Campbell A.G."/>
            <person name="Griffen A.L."/>
            <person name="Podar M."/>
            <person name="Leys E.J."/>
        </authorList>
    </citation>
    <scope>NUCLEOTIDE SEQUENCE [LARGE SCALE GENOMIC DNA]</scope>
    <source>
        <strain evidence="9">Cell 5</strain>
    </source>
</reference>
<feature type="domain" description="Cobalamin synthesis G N-terminal" evidence="7">
    <location>
        <begin position="48"/>
        <end position="128"/>
    </location>
</feature>
<dbReference type="Pfam" id="PF00590">
    <property type="entry name" value="TP_methylase"/>
    <property type="match status" value="1"/>
</dbReference>
<dbReference type="InterPro" id="IPR006362">
    <property type="entry name" value="Cbl_synth_CobM/CibF"/>
</dbReference>
<dbReference type="Gene3D" id="3.40.1010.10">
    <property type="entry name" value="Cobalt-precorrin-4 Transmethylase, Domain 1"/>
    <property type="match status" value="1"/>
</dbReference>
<dbReference type="InterPro" id="IPR036518">
    <property type="entry name" value="CobE/GbiG_C_sf"/>
</dbReference>
<dbReference type="InterPro" id="IPR002750">
    <property type="entry name" value="CobE/GbiG_C"/>
</dbReference>
<dbReference type="PANTHER" id="PTHR37477:SF1">
    <property type="entry name" value="COBALT-PRECORRIN-5A HYDROLASE"/>
    <property type="match status" value="1"/>
</dbReference>
<comment type="similarity">
    <text evidence="1">Belongs to the precorrin methyltransferase family.</text>
</comment>
<gene>
    <name evidence="9" type="ORF">T229_15540</name>
</gene>
<name>W2C9R6_9BACT</name>
<evidence type="ECO:0000313" key="10">
    <source>
        <dbReference type="Proteomes" id="UP000018872"/>
    </source>
</evidence>
<dbReference type="InterPro" id="IPR021744">
    <property type="entry name" value="CbiG_N"/>
</dbReference>
<sequence length="647" mass="71725">MKENIAIILVSEGGLPTARLISHELGDAPVFTTHSLEGCQTFPSYAQFMAAHFREYDLFVFIGAMGICIRSIAPFIKDKYTDPAILCVDSTGRFVISVLSGHIGGANDWARRVAAITGGEAVVTTQSDNTGLWALDTLARRFDWRTEITTGCMRAEPDEVQGAQTEGEGVYKKYMTDPECRRQRSNTPVMSHAEMNKVISLFVGNHPTALLLDVKDCGTDYLERTLPEHVSVFYRFEDIRPEAFRLIIAVTPFIYTADVPILYYRPRVLHVGIGCRRDSAPEGVAEHMAAVMEAHRLSPLSVRSVATIELKKDEPLFHALAQTWEAEKHVYRADELADITVPNPSQKVFDTTGVWGVSESTAQRASGFGPLVMEKQKGVLSASSDFTLAVALDADAQRGGFIEIVGAGPGDPELVSVRGKRLLETADLILYAGSLVPRELTEYAKPGATVRSSAGMTLEEQFETMKAFYDRGLFIVRLHTGDPCIYGAIQEQMAFFDRYGMRYHITPGISSFQAAAAALRSQFTIPERVQTIILTRGEGRTPMPEREKLHLLARSQSTMCIYLSAAIVDDVQAELLQAYPPETPVAACYKLTWHDERIYRGQLKDLAQIVKENNLTLTTMLVVGEAIDNRQGLSHLYASDFKHLFRP</sequence>
<evidence type="ECO:0000259" key="6">
    <source>
        <dbReference type="Pfam" id="PF01890"/>
    </source>
</evidence>
<evidence type="ECO:0000256" key="4">
    <source>
        <dbReference type="ARBA" id="ARBA00022691"/>
    </source>
</evidence>
<dbReference type="InterPro" id="IPR000878">
    <property type="entry name" value="4pyrrol_Mease"/>
</dbReference>
<dbReference type="PANTHER" id="PTHR37477">
    <property type="entry name" value="COBALT-PRECORRIN-5A HYDROLASE"/>
    <property type="match status" value="1"/>
</dbReference>
<dbReference type="Proteomes" id="UP000018872">
    <property type="component" value="Unassembled WGS sequence"/>
</dbReference>
<dbReference type="GO" id="GO:0009236">
    <property type="term" value="P:cobalamin biosynthetic process"/>
    <property type="evidence" value="ECO:0007669"/>
    <property type="project" value="InterPro"/>
</dbReference>
<comment type="caution">
    <text evidence="9">The sequence shown here is derived from an EMBL/GenBank/DDBJ whole genome shotgun (WGS) entry which is preliminary data.</text>
</comment>
<organism evidence="9 10">
    <name type="scientific">Tannerella sp. oral taxon BU063 isolate Cell 5</name>
    <dbReference type="NCBI Taxonomy" id="1410950"/>
    <lineage>
        <taxon>Bacteria</taxon>
        <taxon>Pseudomonadati</taxon>
        <taxon>Bacteroidota</taxon>
        <taxon>Bacteroidia</taxon>
        <taxon>Bacteroidales</taxon>
        <taxon>Tannerellaceae</taxon>
        <taxon>Tannerella</taxon>
    </lineage>
</organism>
<keyword evidence="2" id="KW-0489">Methyltransferase</keyword>
<dbReference type="EMBL" id="AYYC01000740">
    <property type="protein sequence ID" value="ETK03186.1"/>
    <property type="molecule type" value="Genomic_DNA"/>
</dbReference>
<dbReference type="CDD" id="cd11641">
    <property type="entry name" value="Precorrin-4_C11-MT"/>
    <property type="match status" value="1"/>
</dbReference>
<evidence type="ECO:0000256" key="2">
    <source>
        <dbReference type="ARBA" id="ARBA00022603"/>
    </source>
</evidence>
<accession>W2C9R6</accession>
<dbReference type="Pfam" id="PF01890">
    <property type="entry name" value="CbiG_C"/>
    <property type="match status" value="1"/>
</dbReference>
<dbReference type="Gene3D" id="3.30.420.180">
    <property type="entry name" value="CobE/GbiG C-terminal domain"/>
    <property type="match status" value="1"/>
</dbReference>
<dbReference type="Pfam" id="PF11760">
    <property type="entry name" value="CbiG_N"/>
    <property type="match status" value="1"/>
</dbReference>
<evidence type="ECO:0000259" key="5">
    <source>
        <dbReference type="Pfam" id="PF00590"/>
    </source>
</evidence>
<keyword evidence="3" id="KW-0808">Transferase</keyword>
<dbReference type="InterPro" id="IPR038029">
    <property type="entry name" value="GbiG_N_sf"/>
</dbReference>
<evidence type="ECO:0000259" key="8">
    <source>
        <dbReference type="Pfam" id="PF11761"/>
    </source>
</evidence>
<dbReference type="SUPFAM" id="SSF159664">
    <property type="entry name" value="CobE/GbiG C-terminal domain-like"/>
    <property type="match status" value="1"/>
</dbReference>
<evidence type="ECO:0000313" key="9">
    <source>
        <dbReference type="EMBL" id="ETK03186.1"/>
    </source>
</evidence>
<dbReference type="NCBIfam" id="TIGR01465">
    <property type="entry name" value="cobM_cbiF"/>
    <property type="match status" value="1"/>
</dbReference>
<dbReference type="InterPro" id="IPR014776">
    <property type="entry name" value="4pyrrole_Mease_sub2"/>
</dbReference>
<dbReference type="SUPFAM" id="SSF159672">
    <property type="entry name" value="CbiG N-terminal domain-like"/>
    <property type="match status" value="1"/>
</dbReference>
<dbReference type="GO" id="GO:0032259">
    <property type="term" value="P:methylation"/>
    <property type="evidence" value="ECO:0007669"/>
    <property type="project" value="UniProtKB-KW"/>
</dbReference>
<dbReference type="Gene3D" id="3.40.50.11220">
    <property type="match status" value="1"/>
</dbReference>
<dbReference type="InterPro" id="IPR035996">
    <property type="entry name" value="4pyrrol_Methylase_sf"/>
</dbReference>
<protein>
    <submittedName>
        <fullName evidence="9">Cobalamin biosynthesis protein CbiG</fullName>
    </submittedName>
</protein>
<dbReference type="Gene3D" id="3.30.950.10">
    <property type="entry name" value="Methyltransferase, Cobalt-precorrin-4 Transmethylase, Domain 2"/>
    <property type="match status" value="1"/>
</dbReference>
<feature type="domain" description="CobE/GbiG C-terminal" evidence="6">
    <location>
        <begin position="269"/>
        <end position="391"/>
    </location>
</feature>
<dbReference type="AlphaFoldDB" id="W2C9R6"/>